<dbReference type="AlphaFoldDB" id="A0AAD7PAS8"/>
<dbReference type="EMBL" id="JARAOO010000012">
    <property type="protein sequence ID" value="KAJ7948015.1"/>
    <property type="molecule type" value="Genomic_DNA"/>
</dbReference>
<reference evidence="1" key="1">
    <citation type="journal article" date="2023" name="Science">
        <title>Elucidation of the pathway for biosynthesis of saponin adjuvants from the soapbark tree.</title>
        <authorList>
            <person name="Reed J."/>
            <person name="Orme A."/>
            <person name="El-Demerdash A."/>
            <person name="Owen C."/>
            <person name="Martin L.B.B."/>
            <person name="Misra R.C."/>
            <person name="Kikuchi S."/>
            <person name="Rejzek M."/>
            <person name="Martin A.C."/>
            <person name="Harkess A."/>
            <person name="Leebens-Mack J."/>
            <person name="Louveau T."/>
            <person name="Stephenson M.J."/>
            <person name="Osbourn A."/>
        </authorList>
    </citation>
    <scope>NUCLEOTIDE SEQUENCE</scope>
    <source>
        <strain evidence="1">S10</strain>
    </source>
</reference>
<gene>
    <name evidence="1" type="ORF">O6P43_028547</name>
</gene>
<dbReference type="Proteomes" id="UP001163823">
    <property type="component" value="Chromosome 12"/>
</dbReference>
<comment type="caution">
    <text evidence="1">The sequence shown here is derived from an EMBL/GenBank/DDBJ whole genome shotgun (WGS) entry which is preliminary data.</text>
</comment>
<protein>
    <submittedName>
        <fullName evidence="1">Uncharacterized protein</fullName>
    </submittedName>
</protein>
<dbReference type="KEGG" id="qsa:O6P43_028547"/>
<evidence type="ECO:0000313" key="1">
    <source>
        <dbReference type="EMBL" id="KAJ7948015.1"/>
    </source>
</evidence>
<evidence type="ECO:0000313" key="2">
    <source>
        <dbReference type="Proteomes" id="UP001163823"/>
    </source>
</evidence>
<sequence>MVFEVSTTEDKAKPVTKYCQIVSLLAFDTEIPSPRPVVQKSLYVEVAMALYHKCQLLELRYAYKFFSLLACSLDRKQPALLL</sequence>
<proteinExistence type="predicted"/>
<organism evidence="1 2">
    <name type="scientific">Quillaja saponaria</name>
    <name type="common">Soap bark tree</name>
    <dbReference type="NCBI Taxonomy" id="32244"/>
    <lineage>
        <taxon>Eukaryota</taxon>
        <taxon>Viridiplantae</taxon>
        <taxon>Streptophyta</taxon>
        <taxon>Embryophyta</taxon>
        <taxon>Tracheophyta</taxon>
        <taxon>Spermatophyta</taxon>
        <taxon>Magnoliopsida</taxon>
        <taxon>eudicotyledons</taxon>
        <taxon>Gunneridae</taxon>
        <taxon>Pentapetalae</taxon>
        <taxon>rosids</taxon>
        <taxon>fabids</taxon>
        <taxon>Fabales</taxon>
        <taxon>Quillajaceae</taxon>
        <taxon>Quillaja</taxon>
    </lineage>
</organism>
<accession>A0AAD7PAS8</accession>
<keyword evidence="2" id="KW-1185">Reference proteome</keyword>
<name>A0AAD7PAS8_QUISA</name>